<reference evidence="3" key="1">
    <citation type="submission" date="2025-08" db="UniProtKB">
        <authorList>
            <consortium name="RefSeq"/>
        </authorList>
    </citation>
    <scope>IDENTIFICATION</scope>
</reference>
<evidence type="ECO:0000256" key="1">
    <source>
        <dbReference type="SAM" id="MobiDB-lite"/>
    </source>
</evidence>
<dbReference type="eggNOG" id="ENOG502RZYD">
    <property type="taxonomic scope" value="Eukaryota"/>
</dbReference>
<sequence>MKKLCRKGKVHPSPTVVSDPLAFLPATILTLTLALSPEDREVLAYLISCSGSSGNFSGGRTRNNHKSLSGDHPSSFHCNCFRCYTSYWVRWDSSPNRQLIHEIIDAFEDDLMQKRNTKSKKEKKKRVCNEGSDDGKRPEEISGREEVDNLETLEVCSGEIGESEEVEDLEKSSVRRFVSFIGERIWGVWG</sequence>
<dbReference type="PANTHER" id="PTHR31903:SF6">
    <property type="entry name" value="F12F1.11-RELATED"/>
    <property type="match status" value="1"/>
</dbReference>
<feature type="region of interest" description="Disordered" evidence="1">
    <location>
        <begin position="115"/>
        <end position="164"/>
    </location>
</feature>
<protein>
    <submittedName>
        <fullName evidence="3">Uncharacterized protein LOC104606519</fullName>
    </submittedName>
</protein>
<dbReference type="KEGG" id="nnu:104606519"/>
<dbReference type="PANTHER" id="PTHR31903">
    <property type="entry name" value="F12F1.11-RELATED"/>
    <property type="match status" value="1"/>
</dbReference>
<evidence type="ECO:0000313" key="3">
    <source>
        <dbReference type="RefSeq" id="XP_010270070.1"/>
    </source>
</evidence>
<dbReference type="GeneID" id="104606519"/>
<dbReference type="Proteomes" id="UP000189703">
    <property type="component" value="Unplaced"/>
</dbReference>
<accession>A0A1U8B315</accession>
<evidence type="ECO:0000313" key="2">
    <source>
        <dbReference type="Proteomes" id="UP000189703"/>
    </source>
</evidence>
<gene>
    <name evidence="3" type="primary">LOC104606519</name>
</gene>
<dbReference type="FunCoup" id="A0A1U8B315">
    <property type="interactions" value="400"/>
</dbReference>
<dbReference type="OrthoDB" id="1937859at2759"/>
<dbReference type="RefSeq" id="XP_010270070.1">
    <property type="nucleotide sequence ID" value="XM_010271768.2"/>
</dbReference>
<feature type="compositionally biased region" description="Basic residues" evidence="1">
    <location>
        <begin position="115"/>
        <end position="126"/>
    </location>
</feature>
<dbReference type="OMA" id="PEMGCAC"/>
<name>A0A1U8B315_NELNU</name>
<dbReference type="AlphaFoldDB" id="A0A1U8B315"/>
<keyword evidence="2" id="KW-1185">Reference proteome</keyword>
<proteinExistence type="predicted"/>
<feature type="compositionally biased region" description="Basic and acidic residues" evidence="1">
    <location>
        <begin position="133"/>
        <end position="147"/>
    </location>
</feature>
<organism evidence="2 3">
    <name type="scientific">Nelumbo nucifera</name>
    <name type="common">Sacred lotus</name>
    <dbReference type="NCBI Taxonomy" id="4432"/>
    <lineage>
        <taxon>Eukaryota</taxon>
        <taxon>Viridiplantae</taxon>
        <taxon>Streptophyta</taxon>
        <taxon>Embryophyta</taxon>
        <taxon>Tracheophyta</taxon>
        <taxon>Spermatophyta</taxon>
        <taxon>Magnoliopsida</taxon>
        <taxon>Proteales</taxon>
        <taxon>Nelumbonaceae</taxon>
        <taxon>Nelumbo</taxon>
    </lineage>
</organism>